<comment type="pathway">
    <text evidence="2 15">Porphyrin-containing compound metabolism; protoporphyrin-IX biosynthesis; protoporphyrinogen-IX from coproporphyrinogen-III (AdoMet route): step 1/1.</text>
</comment>
<dbReference type="Proteomes" id="UP000243978">
    <property type="component" value="Unassembled WGS sequence"/>
</dbReference>
<feature type="domain" description="Radical SAM core" evidence="18">
    <location>
        <begin position="63"/>
        <end position="300"/>
    </location>
</feature>
<comment type="subcellular location">
    <subcellularLocation>
        <location evidence="1 15">Cytoplasm</location>
    </subcellularLocation>
</comment>
<reference evidence="19 20" key="1">
    <citation type="submission" date="2018-04" db="EMBL/GenBank/DDBJ databases">
        <title>Genomic Encyclopedia of Archaeal and Bacterial Type Strains, Phase II (KMG-II): from individual species to whole genera.</title>
        <authorList>
            <person name="Goeker M."/>
        </authorList>
    </citation>
    <scope>NUCLEOTIDE SEQUENCE [LARGE SCALE GENOMIC DNA]</scope>
    <source>
        <strain evidence="19 20">DSM 100977</strain>
    </source>
</reference>
<feature type="binding site" evidence="16">
    <location>
        <position position="260"/>
    </location>
    <ligand>
        <name>S-adenosyl-L-methionine</name>
        <dbReference type="ChEBI" id="CHEBI:59789"/>
        <label>2</label>
    </ligand>
</feature>
<feature type="binding site" evidence="16">
    <location>
        <position position="201"/>
    </location>
    <ligand>
        <name>S-adenosyl-L-methionine</name>
        <dbReference type="ChEBI" id="CHEBI:59789"/>
        <label>2</label>
    </ligand>
</feature>
<dbReference type="UniPathway" id="UPA00251">
    <property type="reaction ID" value="UER00323"/>
</dbReference>
<dbReference type="PANTHER" id="PTHR13932:SF6">
    <property type="entry name" value="OXYGEN-INDEPENDENT COPROPORPHYRINOGEN III OXIDASE"/>
    <property type="match status" value="1"/>
</dbReference>
<dbReference type="PANTHER" id="PTHR13932">
    <property type="entry name" value="COPROPORPHYRINIGEN III OXIDASE"/>
    <property type="match status" value="1"/>
</dbReference>
<evidence type="ECO:0000256" key="2">
    <source>
        <dbReference type="ARBA" id="ARBA00004785"/>
    </source>
</evidence>
<dbReference type="CDD" id="cd01335">
    <property type="entry name" value="Radical_SAM"/>
    <property type="match status" value="1"/>
</dbReference>
<sequence length="469" mass="51915">MGLIWIKETTVPINLNQLMDKIDALRRHGLFDARVPRYTSYPPANHFEAGVGHRYHAQWLDAVPEGEAVSLYVHIPFCRRLCWFCACRTQGTKTMRPVDAYVETLTQEIAEVRARLNGAPKMARLHLGGGTPTILPPHTMTLLLATIFSHFEPARGFEFSVEIDPTDASDALLETLLRFGMNRASIGVQDFAPEVQKAIGRPQSVEQTAKVVEFLRARGTPSINFDLLYGLPHQTSDSFQATLDHVIKMAPDRLAIYGYAHVPWMSKRQVMIDEATLPDKRARLQLAEQAHDAFVAVGYEAIGIDHFARPSDTLAIAAANGTLKRNFQGYTDDPGDTLLGFGASAISKFREGYVQNAPATSAYIERVGEGGLAGFKGYQMSRHDQLIARMIEDLMCRFTLNEGDLALAFPGDKALIHKTLVALMRQFEDVFYISEAGLALRDDARPLVRIIASAIDQFANTGTAHSTAI</sequence>
<comment type="caution">
    <text evidence="19">The sequence shown here is derived from an EMBL/GenBank/DDBJ whole genome shotgun (WGS) entry which is preliminary data.</text>
</comment>
<evidence type="ECO:0000256" key="1">
    <source>
        <dbReference type="ARBA" id="ARBA00004496"/>
    </source>
</evidence>
<dbReference type="PIRSF" id="PIRSF000167">
    <property type="entry name" value="HemN"/>
    <property type="match status" value="1"/>
</dbReference>
<feature type="binding site" evidence="16">
    <location>
        <position position="162"/>
    </location>
    <ligand>
        <name>S-adenosyl-L-methionine</name>
        <dbReference type="ChEBI" id="CHEBI:59789"/>
        <label>1</label>
    </ligand>
</feature>
<keyword evidence="9 15" id="KW-0560">Oxidoreductase</keyword>
<evidence type="ECO:0000256" key="17">
    <source>
        <dbReference type="PIRSR" id="PIRSR000167-2"/>
    </source>
</evidence>
<dbReference type="PROSITE" id="PS51918">
    <property type="entry name" value="RADICAL_SAM"/>
    <property type="match status" value="1"/>
</dbReference>
<dbReference type="GO" id="GO:0051539">
    <property type="term" value="F:4 iron, 4 sulfur cluster binding"/>
    <property type="evidence" value="ECO:0007669"/>
    <property type="project" value="UniProtKB-KW"/>
</dbReference>
<evidence type="ECO:0000256" key="5">
    <source>
        <dbReference type="ARBA" id="ARBA00022485"/>
    </source>
</evidence>
<gene>
    <name evidence="19" type="ORF">C8N43_1531</name>
</gene>
<evidence type="ECO:0000256" key="4">
    <source>
        <dbReference type="ARBA" id="ARBA00011245"/>
    </source>
</evidence>
<evidence type="ECO:0000259" key="18">
    <source>
        <dbReference type="PROSITE" id="PS51918"/>
    </source>
</evidence>
<feature type="binding site" evidence="16">
    <location>
        <position position="72"/>
    </location>
    <ligand>
        <name>S-adenosyl-L-methionine</name>
        <dbReference type="ChEBI" id="CHEBI:59789"/>
        <label>1</label>
    </ligand>
</feature>
<evidence type="ECO:0000256" key="10">
    <source>
        <dbReference type="ARBA" id="ARBA00023004"/>
    </source>
</evidence>
<dbReference type="Gene3D" id="1.10.10.920">
    <property type="match status" value="1"/>
</dbReference>
<comment type="similarity">
    <text evidence="3 15">Belongs to the anaerobic coproporphyrinogen-III oxidase family.</text>
</comment>
<proteinExistence type="inferred from homology"/>
<evidence type="ECO:0000256" key="14">
    <source>
        <dbReference type="ARBA" id="ARBA00048321"/>
    </source>
</evidence>
<evidence type="ECO:0000313" key="19">
    <source>
        <dbReference type="EMBL" id="PTX56866.1"/>
    </source>
</evidence>
<keyword evidence="5 15" id="KW-0004">4Fe-4S</keyword>
<dbReference type="InterPro" id="IPR007197">
    <property type="entry name" value="rSAM"/>
</dbReference>
<comment type="subunit">
    <text evidence="4">Monomer.</text>
</comment>
<comment type="function">
    <text evidence="13">Involved in the heme biosynthesis. Catalyzes the anaerobic oxidative decarboxylation of propionate groups of rings A and B of coproporphyrinogen III to yield the vinyl groups in protoporphyrinogen IX.</text>
</comment>
<evidence type="ECO:0000256" key="11">
    <source>
        <dbReference type="ARBA" id="ARBA00023014"/>
    </source>
</evidence>
<keyword evidence="10 15" id="KW-0408">Iron</keyword>
<dbReference type="GO" id="GO:0004109">
    <property type="term" value="F:coproporphyrinogen oxidase activity"/>
    <property type="evidence" value="ECO:0007669"/>
    <property type="project" value="InterPro"/>
</dbReference>
<dbReference type="SUPFAM" id="SSF102114">
    <property type="entry name" value="Radical SAM enzymes"/>
    <property type="match status" value="1"/>
</dbReference>
<evidence type="ECO:0000256" key="16">
    <source>
        <dbReference type="PIRSR" id="PIRSR000167-1"/>
    </source>
</evidence>
<feature type="binding site" evidence="17">
    <location>
        <position position="78"/>
    </location>
    <ligand>
        <name>[4Fe-4S] cluster</name>
        <dbReference type="ChEBI" id="CHEBI:49883"/>
        <note>4Fe-4S-S-AdoMet</note>
    </ligand>
</feature>
<dbReference type="SFLD" id="SFLDS00029">
    <property type="entry name" value="Radical_SAM"/>
    <property type="match status" value="1"/>
</dbReference>
<feature type="binding site" evidence="16">
    <location>
        <begin position="84"/>
        <end position="86"/>
    </location>
    <ligand>
        <name>S-adenosyl-L-methionine</name>
        <dbReference type="ChEBI" id="CHEBI:59789"/>
        <label>2</label>
    </ligand>
</feature>
<accession>A0A2T6BLD3</accession>
<organism evidence="19 20">
    <name type="scientific">Litoreibacter ponti</name>
    <dbReference type="NCBI Taxonomy" id="1510457"/>
    <lineage>
        <taxon>Bacteria</taxon>
        <taxon>Pseudomonadati</taxon>
        <taxon>Pseudomonadota</taxon>
        <taxon>Alphaproteobacteria</taxon>
        <taxon>Rhodobacterales</taxon>
        <taxon>Roseobacteraceae</taxon>
        <taxon>Litoreibacter</taxon>
    </lineage>
</organism>
<keyword evidence="8 15" id="KW-0479">Metal-binding</keyword>
<evidence type="ECO:0000313" key="20">
    <source>
        <dbReference type="Proteomes" id="UP000243978"/>
    </source>
</evidence>
<feature type="binding site" evidence="16">
    <location>
        <begin position="130"/>
        <end position="131"/>
    </location>
    <ligand>
        <name>S-adenosyl-L-methionine</name>
        <dbReference type="ChEBI" id="CHEBI:59789"/>
        <label>2</label>
    </ligand>
</feature>
<feature type="binding site" evidence="16">
    <location>
        <position position="226"/>
    </location>
    <ligand>
        <name>S-adenosyl-L-methionine</name>
        <dbReference type="ChEBI" id="CHEBI:59789"/>
        <label>2</label>
    </ligand>
</feature>
<comment type="cofactor">
    <cofactor evidence="15 17">
        <name>[4Fe-4S] cluster</name>
        <dbReference type="ChEBI" id="CHEBI:49883"/>
    </cofactor>
    <text evidence="15 17">Binds 1 [4Fe-4S] cluster. The cluster is coordinated with 3 cysteines and an exchangeable S-adenosyl-L-methionine.</text>
</comment>
<evidence type="ECO:0000256" key="15">
    <source>
        <dbReference type="PIRNR" id="PIRNR000167"/>
    </source>
</evidence>
<feature type="binding site" evidence="16">
    <location>
        <position position="129"/>
    </location>
    <ligand>
        <name>S-adenosyl-L-methionine</name>
        <dbReference type="ChEBI" id="CHEBI:59789"/>
        <label>1</label>
    </ligand>
</feature>
<keyword evidence="6 15" id="KW-0963">Cytoplasm</keyword>
<dbReference type="RefSeq" id="WP_342748714.1">
    <property type="nucleotide sequence ID" value="NZ_QBKS01000001.1"/>
</dbReference>
<evidence type="ECO:0000256" key="12">
    <source>
        <dbReference type="ARBA" id="ARBA00023244"/>
    </source>
</evidence>
<name>A0A2T6BLD3_9RHOB</name>
<comment type="catalytic activity">
    <reaction evidence="14 15">
        <text>coproporphyrinogen III + 2 S-adenosyl-L-methionine = protoporphyrinogen IX + 2 5'-deoxyadenosine + 2 L-methionine + 2 CO2</text>
        <dbReference type="Rhea" id="RHEA:15425"/>
        <dbReference type="ChEBI" id="CHEBI:16526"/>
        <dbReference type="ChEBI" id="CHEBI:17319"/>
        <dbReference type="ChEBI" id="CHEBI:57307"/>
        <dbReference type="ChEBI" id="CHEBI:57309"/>
        <dbReference type="ChEBI" id="CHEBI:57844"/>
        <dbReference type="ChEBI" id="CHEBI:59789"/>
        <dbReference type="EC" id="1.3.98.3"/>
    </reaction>
</comment>
<dbReference type="InterPro" id="IPR023404">
    <property type="entry name" value="rSAM_horseshoe"/>
</dbReference>
<dbReference type="SFLD" id="SFLDG01065">
    <property type="entry name" value="anaerobic_coproporphyrinogen-I"/>
    <property type="match status" value="1"/>
</dbReference>
<dbReference type="GO" id="GO:0046872">
    <property type="term" value="F:metal ion binding"/>
    <property type="evidence" value="ECO:0007669"/>
    <property type="project" value="UniProtKB-KW"/>
</dbReference>
<keyword evidence="20" id="KW-1185">Reference proteome</keyword>
<keyword evidence="7 15" id="KW-0949">S-adenosyl-L-methionine</keyword>
<dbReference type="Gene3D" id="3.80.30.20">
    <property type="entry name" value="tm_1862 like domain"/>
    <property type="match status" value="1"/>
</dbReference>
<evidence type="ECO:0000256" key="8">
    <source>
        <dbReference type="ARBA" id="ARBA00022723"/>
    </source>
</evidence>
<dbReference type="InterPro" id="IPR004558">
    <property type="entry name" value="Coprogen_oxidase_HemN"/>
</dbReference>
<dbReference type="GO" id="GO:0051989">
    <property type="term" value="F:coproporphyrinogen dehydrogenase activity"/>
    <property type="evidence" value="ECO:0007669"/>
    <property type="project" value="UniProtKB-EC"/>
</dbReference>
<dbReference type="NCBIfam" id="TIGR00538">
    <property type="entry name" value="hemN"/>
    <property type="match status" value="1"/>
</dbReference>
<keyword evidence="12 15" id="KW-0627">Porphyrin biosynthesis</keyword>
<feature type="binding site" evidence="17">
    <location>
        <position position="82"/>
    </location>
    <ligand>
        <name>[4Fe-4S] cluster</name>
        <dbReference type="ChEBI" id="CHEBI:49883"/>
        <note>4Fe-4S-S-AdoMet</note>
    </ligand>
</feature>
<protein>
    <recommendedName>
        <fullName evidence="15">Coproporphyrinogen-III oxidase</fullName>
        <ecNumber evidence="15">1.3.98.3</ecNumber>
    </recommendedName>
</protein>
<evidence type="ECO:0000256" key="9">
    <source>
        <dbReference type="ARBA" id="ARBA00023002"/>
    </source>
</evidence>
<dbReference type="InterPro" id="IPR006638">
    <property type="entry name" value="Elp3/MiaA/NifB-like_rSAM"/>
</dbReference>
<dbReference type="InterPro" id="IPR058240">
    <property type="entry name" value="rSAM_sf"/>
</dbReference>
<dbReference type="GO" id="GO:0005737">
    <property type="term" value="C:cytoplasm"/>
    <property type="evidence" value="ECO:0007669"/>
    <property type="project" value="UniProtKB-SubCell"/>
</dbReference>
<evidence type="ECO:0000256" key="13">
    <source>
        <dbReference type="ARBA" id="ARBA00024295"/>
    </source>
</evidence>
<dbReference type="AlphaFoldDB" id="A0A2T6BLD3"/>
<dbReference type="EC" id="1.3.98.3" evidence="15"/>
<feature type="binding site" evidence="16">
    <location>
        <position position="346"/>
    </location>
    <ligand>
        <name>S-adenosyl-L-methionine</name>
        <dbReference type="ChEBI" id="CHEBI:59789"/>
        <label>1</label>
    </ligand>
</feature>
<evidence type="ECO:0000256" key="3">
    <source>
        <dbReference type="ARBA" id="ARBA00005493"/>
    </source>
</evidence>
<feature type="binding site" evidence="17">
    <location>
        <position position="85"/>
    </location>
    <ligand>
        <name>[4Fe-4S] cluster</name>
        <dbReference type="ChEBI" id="CHEBI:49883"/>
        <note>4Fe-4S-S-AdoMet</note>
    </ligand>
</feature>
<evidence type="ECO:0000256" key="6">
    <source>
        <dbReference type="ARBA" id="ARBA00022490"/>
    </source>
</evidence>
<feature type="binding site" evidence="16">
    <location>
        <position position="189"/>
    </location>
    <ligand>
        <name>S-adenosyl-L-methionine</name>
        <dbReference type="ChEBI" id="CHEBI:59789"/>
        <label>2</label>
    </ligand>
</feature>
<dbReference type="InterPro" id="IPR034505">
    <property type="entry name" value="Coproporphyrinogen-III_oxidase"/>
</dbReference>
<keyword evidence="11 15" id="KW-0411">Iron-sulfur</keyword>
<dbReference type="EMBL" id="QBKS01000001">
    <property type="protein sequence ID" value="PTX56866.1"/>
    <property type="molecule type" value="Genomic_DNA"/>
</dbReference>
<dbReference type="SMART" id="SM00729">
    <property type="entry name" value="Elp3"/>
    <property type="match status" value="1"/>
</dbReference>
<dbReference type="GO" id="GO:0006782">
    <property type="term" value="P:protoporphyrinogen IX biosynthetic process"/>
    <property type="evidence" value="ECO:0007669"/>
    <property type="project" value="UniProtKB-UniPathway"/>
</dbReference>
<evidence type="ECO:0000256" key="7">
    <source>
        <dbReference type="ARBA" id="ARBA00022691"/>
    </source>
</evidence>
<dbReference type="Pfam" id="PF04055">
    <property type="entry name" value="Radical_SAM"/>
    <property type="match status" value="1"/>
</dbReference>